<dbReference type="Gene3D" id="3.40.630.30">
    <property type="match status" value="1"/>
</dbReference>
<dbReference type="EMBL" id="AL590842">
    <property type="protein sequence ID" value="CAL20177.1"/>
    <property type="molecule type" value="Genomic_DNA"/>
</dbReference>
<evidence type="ECO:0000256" key="1">
    <source>
        <dbReference type="ARBA" id="ARBA00004924"/>
    </source>
</evidence>
<dbReference type="SUPFAM" id="SSF55729">
    <property type="entry name" value="Acyl-CoA N-acyltransferases (Nat)"/>
    <property type="match status" value="1"/>
</dbReference>
<accession>Q3V8F7</accession>
<dbReference type="InterPro" id="IPR019432">
    <property type="entry name" value="Acyltransferase_MbtK/IucB-like"/>
</dbReference>
<accession>A0A384LMB2</accession>
<dbReference type="PIR" id="AG0186">
    <property type="entry name" value="AG0186"/>
</dbReference>
<proteinExistence type="predicted"/>
<reference evidence="3 4" key="1">
    <citation type="journal article" date="2001" name="Nature">
        <title>Genome sequence of Yersinia pestis, the causative agent of plague.</title>
        <authorList>
            <person name="Parkhill J."/>
            <person name="Wren B.W."/>
            <person name="Thomson N.R."/>
            <person name="Titball R.W."/>
            <person name="Holden M.T.G."/>
            <person name="Prentice M.B."/>
            <person name="Sebaihia M."/>
            <person name="James K.D."/>
            <person name="Churcher C."/>
            <person name="Mungall K.L."/>
            <person name="Baker S."/>
            <person name="Basham D."/>
            <person name="Bentley S.D."/>
            <person name="Brooks K."/>
            <person name="Cerdeno-Tarraga A.M."/>
            <person name="Chillingworth T."/>
            <person name="Cronin A."/>
            <person name="Davies R.M."/>
            <person name="Davis P."/>
            <person name="Dougan G."/>
            <person name="Feltwell T."/>
            <person name="Hamlin N."/>
            <person name="Holroyd S."/>
            <person name="Jagels K."/>
            <person name="Leather S."/>
            <person name="Karlyshev A.V."/>
            <person name="Moule S."/>
            <person name="Oyston P.C.F."/>
            <person name="Quail M."/>
            <person name="Rutherford K."/>
            <person name="Simmonds M."/>
            <person name="Skelton J."/>
            <person name="Stevens K."/>
            <person name="Whitehead S."/>
            <person name="Barrell B.G."/>
        </authorList>
    </citation>
    <scope>NUCLEOTIDE SEQUENCE [LARGE SCALE GENOMIC DNA]</scope>
    <source>
        <strain evidence="4">CO-92 / Biovar Orientalis</strain>
    </source>
</reference>
<organism evidence="3 4">
    <name type="scientific">Yersinia pestis</name>
    <dbReference type="NCBI Taxonomy" id="632"/>
    <lineage>
        <taxon>Bacteria</taxon>
        <taxon>Pseudomonadati</taxon>
        <taxon>Pseudomonadota</taxon>
        <taxon>Gammaproteobacteria</taxon>
        <taxon>Enterobacterales</taxon>
        <taxon>Yersiniaceae</taxon>
        <taxon>Yersinia</taxon>
    </lineage>
</organism>
<accession>A0A2U2GZS8</accession>
<dbReference type="IntAct" id="A0A2U2GZS8">
    <property type="interactions" value="1"/>
</dbReference>
<dbReference type="OrthoDB" id="9087497at2"/>
<sequence length="193" mass="22500">MMNAERNIESDTVVRSGGFQLRPLVLAHDVTWLTDWVNREYAHYWGMQGYSPQQVKAFYQELNTSQPGGVFVGVYQQQPAFLLERYLAQHDVIADYYPAQPDDVGMHILVAPPVERITGFTWRVFQAIMTFIFSDPTVARIVVEPDVRNEKIHRLNKRAGFVYQQQLTLPHKTAWLAFCTREQYRLALQKEHQ</sequence>
<comment type="pathway">
    <text evidence="1">Siderophore biosynthesis.</text>
</comment>
<dbReference type="Proteomes" id="UP000000815">
    <property type="component" value="Chromosome"/>
</dbReference>
<dbReference type="PATRIC" id="fig|214092.21.peg.1867"/>
<name>A0A2U2GZS8_YERPE</name>
<dbReference type="GO" id="GO:0016410">
    <property type="term" value="F:N-acyltransferase activity"/>
    <property type="evidence" value="ECO:0000318"/>
    <property type="project" value="GO_Central"/>
</dbReference>
<dbReference type="InterPro" id="IPR016181">
    <property type="entry name" value="Acyl_CoA_acyltransferase"/>
</dbReference>
<protein>
    <submittedName>
        <fullName evidence="3">Siderophore biosynthetic enzyme</fullName>
    </submittedName>
</protein>
<dbReference type="GO" id="GO:0019290">
    <property type="term" value="P:siderophore biosynthetic process"/>
    <property type="evidence" value="ECO:0007669"/>
    <property type="project" value="InterPro"/>
</dbReference>
<dbReference type="PANTHER" id="PTHR31438">
    <property type="entry name" value="LYSINE N-ACYLTRANSFERASE C17G9.06C-RELATED"/>
    <property type="match status" value="1"/>
</dbReference>
<dbReference type="Pfam" id="PF13523">
    <property type="entry name" value="Acetyltransf_8"/>
    <property type="match status" value="1"/>
</dbReference>
<evidence type="ECO:0000259" key="2">
    <source>
        <dbReference type="SMART" id="SM01006"/>
    </source>
</evidence>
<gene>
    <name evidence="3" type="primary">alcB</name>
    <name evidence="3" type="ordered locus">YPO1531</name>
</gene>
<dbReference type="SMART" id="SM01006">
    <property type="entry name" value="AlcB"/>
    <property type="match status" value="1"/>
</dbReference>
<accession>Q0WGP1</accession>
<evidence type="ECO:0000313" key="3">
    <source>
        <dbReference type="EMBL" id="CAL20177.1"/>
    </source>
</evidence>
<dbReference type="KEGG" id="ype:YPO1531"/>
<keyword evidence="4" id="KW-1185">Reference proteome</keyword>
<dbReference type="PANTHER" id="PTHR31438:SF1">
    <property type="entry name" value="LYSINE N-ACYLTRANSFERASE C17G9.06C-RELATED"/>
    <property type="match status" value="1"/>
</dbReference>
<evidence type="ECO:0000313" key="4">
    <source>
        <dbReference type="Proteomes" id="UP000000815"/>
    </source>
</evidence>
<dbReference type="AlphaFoldDB" id="A0A2U2GZS8"/>
<feature type="domain" description="Acyltransferase MbtK/IucB-like conserved" evidence="2">
    <location>
        <begin position="22"/>
        <end position="71"/>
    </location>
</feature>